<gene>
    <name evidence="2" type="ORF">CBI30_09610</name>
</gene>
<dbReference type="PANTHER" id="PTHR43798:SF5">
    <property type="entry name" value="MONOACYLGLYCEROL LIPASE ABHD6"/>
    <property type="match status" value="1"/>
</dbReference>
<dbReference type="SUPFAM" id="SSF53474">
    <property type="entry name" value="alpha/beta-Hydrolases"/>
    <property type="match status" value="1"/>
</dbReference>
<dbReference type="AlphaFoldDB" id="A0A254Q1V3"/>
<comment type="caution">
    <text evidence="2">The sequence shown here is derived from an EMBL/GenBank/DDBJ whole genome shotgun (WGS) entry which is preliminary data.</text>
</comment>
<reference evidence="2 3" key="1">
    <citation type="submission" date="2017-05" db="EMBL/GenBank/DDBJ databases">
        <title>Polynucleobacter sp. MWH-K35W1 isolated from the permanently anoxic monimolimnion of a meromictic lake.</title>
        <authorList>
            <person name="Hahn M.W."/>
        </authorList>
    </citation>
    <scope>NUCLEOTIDE SEQUENCE [LARGE SCALE GENOMIC DNA]</scope>
    <source>
        <strain evidence="2 3">MWH-K35W1</strain>
    </source>
</reference>
<dbReference type="InterPro" id="IPR000073">
    <property type="entry name" value="AB_hydrolase_1"/>
</dbReference>
<dbReference type="Gene3D" id="3.40.50.1820">
    <property type="entry name" value="alpha/beta hydrolase"/>
    <property type="match status" value="1"/>
</dbReference>
<dbReference type="GO" id="GO:0016020">
    <property type="term" value="C:membrane"/>
    <property type="evidence" value="ECO:0007669"/>
    <property type="project" value="TreeGrafter"/>
</dbReference>
<keyword evidence="3" id="KW-1185">Reference proteome</keyword>
<proteinExistence type="predicted"/>
<dbReference type="InterPro" id="IPR000639">
    <property type="entry name" value="Epox_hydrolase-like"/>
</dbReference>
<dbReference type="PANTHER" id="PTHR43798">
    <property type="entry name" value="MONOACYLGLYCEROL LIPASE"/>
    <property type="match status" value="1"/>
</dbReference>
<dbReference type="GO" id="GO:0047372">
    <property type="term" value="F:monoacylglycerol lipase activity"/>
    <property type="evidence" value="ECO:0007669"/>
    <property type="project" value="TreeGrafter"/>
</dbReference>
<dbReference type="RefSeq" id="WP_088528086.1">
    <property type="nucleotide sequence ID" value="NZ_NGUO01000016.1"/>
</dbReference>
<dbReference type="GO" id="GO:0046464">
    <property type="term" value="P:acylglycerol catabolic process"/>
    <property type="evidence" value="ECO:0007669"/>
    <property type="project" value="TreeGrafter"/>
</dbReference>
<feature type="domain" description="AB hydrolase-1" evidence="1">
    <location>
        <begin position="56"/>
        <end position="285"/>
    </location>
</feature>
<protein>
    <recommendedName>
        <fullName evidence="1">AB hydrolase-1 domain-containing protein</fullName>
    </recommendedName>
</protein>
<evidence type="ECO:0000259" key="1">
    <source>
        <dbReference type="Pfam" id="PF00561"/>
    </source>
</evidence>
<accession>A0A254Q1V3</accession>
<dbReference type="OrthoDB" id="2987348at2"/>
<dbReference type="InterPro" id="IPR050266">
    <property type="entry name" value="AB_hydrolase_sf"/>
</dbReference>
<evidence type="ECO:0000313" key="2">
    <source>
        <dbReference type="EMBL" id="OWS69422.1"/>
    </source>
</evidence>
<organism evidence="2 3">
    <name type="scientific">Polynucleobacter aenigmaticus</name>
    <dbReference type="NCBI Taxonomy" id="1743164"/>
    <lineage>
        <taxon>Bacteria</taxon>
        <taxon>Pseudomonadati</taxon>
        <taxon>Pseudomonadota</taxon>
        <taxon>Betaproteobacteria</taxon>
        <taxon>Burkholderiales</taxon>
        <taxon>Burkholderiaceae</taxon>
        <taxon>Polynucleobacter</taxon>
    </lineage>
</organism>
<dbReference type="InterPro" id="IPR029058">
    <property type="entry name" value="AB_hydrolase_fold"/>
</dbReference>
<dbReference type="PRINTS" id="PR00412">
    <property type="entry name" value="EPOXHYDRLASE"/>
</dbReference>
<dbReference type="Proteomes" id="UP000198104">
    <property type="component" value="Unassembled WGS sequence"/>
</dbReference>
<sequence length="299" mass="33294">MNKLFATLIRSLTIILLALVTTRAEPFLGAPCVIEVESKQVGKGSIEYMKAGSGMPVVLLHGLFAQKEQWSEVACELSSAGFMVISPDLPGYGKSIDFPDEDYRLENQVALLHRFTNSLGLYEIHIAGSSMGGAIASMYANQYPDQALTLAFIGAPLGIGPWGTRVQEALAQGINPFIPINMDQFNLEMELLFYEPPLVPEAIKDQLLSDYRGSNRHYQQVWDIVNLYTSQISNSSPARIPTLILWGKQDQIFSVSDSGALQLKYLGNQHYIVPKAAHLLMLEKPKEVSQKYIEFLRQR</sequence>
<evidence type="ECO:0000313" key="3">
    <source>
        <dbReference type="Proteomes" id="UP000198104"/>
    </source>
</evidence>
<dbReference type="Pfam" id="PF00561">
    <property type="entry name" value="Abhydrolase_1"/>
    <property type="match status" value="1"/>
</dbReference>
<dbReference type="PRINTS" id="PR00111">
    <property type="entry name" value="ABHYDROLASE"/>
</dbReference>
<dbReference type="EMBL" id="NGUO01000016">
    <property type="protein sequence ID" value="OWS69422.1"/>
    <property type="molecule type" value="Genomic_DNA"/>
</dbReference>
<name>A0A254Q1V3_9BURK</name>